<dbReference type="GO" id="GO:0003677">
    <property type="term" value="F:DNA binding"/>
    <property type="evidence" value="ECO:0007669"/>
    <property type="project" value="InterPro"/>
</dbReference>
<dbReference type="AlphaFoldDB" id="A0A139AYQ2"/>
<dbReference type="InterPro" id="IPR050815">
    <property type="entry name" value="TF_fung"/>
</dbReference>
<evidence type="ECO:0000259" key="8">
    <source>
        <dbReference type="SMART" id="SM00906"/>
    </source>
</evidence>
<dbReference type="GO" id="GO:0005634">
    <property type="term" value="C:nucleus"/>
    <property type="evidence" value="ECO:0007669"/>
    <property type="project" value="UniProtKB-SubCell"/>
</dbReference>
<dbReference type="CDD" id="cd12148">
    <property type="entry name" value="fungal_TF_MHR"/>
    <property type="match status" value="1"/>
</dbReference>
<protein>
    <recommendedName>
        <fullName evidence="11">Zn(2)-C6 fungal-type domain-containing protein</fullName>
    </recommendedName>
</protein>
<dbReference type="Gene3D" id="4.10.240.10">
    <property type="entry name" value="Zn(2)-C6 fungal-type DNA-binding domain"/>
    <property type="match status" value="1"/>
</dbReference>
<evidence type="ECO:0000313" key="10">
    <source>
        <dbReference type="Proteomes" id="UP000070544"/>
    </source>
</evidence>
<dbReference type="OrthoDB" id="2123952at2759"/>
<keyword evidence="10" id="KW-1185">Reference proteome</keyword>
<dbReference type="GO" id="GO:0000981">
    <property type="term" value="F:DNA-binding transcription factor activity, RNA polymerase II-specific"/>
    <property type="evidence" value="ECO:0007669"/>
    <property type="project" value="InterPro"/>
</dbReference>
<dbReference type="EMBL" id="KQ965732">
    <property type="protein sequence ID" value="KXS21878.1"/>
    <property type="molecule type" value="Genomic_DNA"/>
</dbReference>
<evidence type="ECO:0000256" key="5">
    <source>
        <dbReference type="ARBA" id="ARBA00023242"/>
    </source>
</evidence>
<feature type="region of interest" description="Disordered" evidence="6">
    <location>
        <begin position="67"/>
        <end position="130"/>
    </location>
</feature>
<dbReference type="PANTHER" id="PTHR47338:SF5">
    <property type="entry name" value="ZN(II)2CYS6 TRANSCRIPTION FACTOR (EUROFUNG)"/>
    <property type="match status" value="1"/>
</dbReference>
<evidence type="ECO:0000313" key="9">
    <source>
        <dbReference type="EMBL" id="KXS21878.1"/>
    </source>
</evidence>
<dbReference type="Proteomes" id="UP000070544">
    <property type="component" value="Unassembled WGS sequence"/>
</dbReference>
<proteinExistence type="predicted"/>
<dbReference type="GO" id="GO:0006351">
    <property type="term" value="P:DNA-templated transcription"/>
    <property type="evidence" value="ECO:0007669"/>
    <property type="project" value="InterPro"/>
</dbReference>
<dbReference type="GO" id="GO:0008270">
    <property type="term" value="F:zinc ion binding"/>
    <property type="evidence" value="ECO:0007669"/>
    <property type="project" value="InterPro"/>
</dbReference>
<evidence type="ECO:0000259" key="7">
    <source>
        <dbReference type="SMART" id="SM00066"/>
    </source>
</evidence>
<sequence>MCITNRSCHRSKKRCDGQQPCVLCVRNGRECVYTKKEPKKRMTKGEYIVHLETRLRAMEAALAATGSKAPLAADTQLGPAPEDSDDDSERSDEDLDEASQDISPESVDNNSAEVKQEPRNALAGVDSKGRRSSAYVNDIATAVATPYPNNNNNVESSSGNAIVPNNQLDTDFPAFYAELLSREDFSQVLMPMDIPPPPREATSHFFHSIPFEMSQISPNAMRSPHMGMGFPYETESHSGIPIEQLSPKLLGAESNSSPSHNSADADDAISLTIKLRDSTTYFNDIARRRGEEKFDVVDFSVDLVERSGTFAKSSDRQRRSSIVADILASREAPDTEVSALVPALEKLGMNPSQFRVRLLRKLAPEEPIRLDLLQFFFENMMWASVIHPGTFFATLDHQSPLLLYSMYALATTLAEGAVGSPEWRHRIATPGGRPAVHGGERYFAIARRLLTFALEEPCLSTIMSLIFMSLYATGSGRVSLGWMYGGMSVRMVLELKWHETPDPETLAQLTPLEIETRKRTWWFVFYFDTLSSVIAGRPSLVDPNKSYVDFPDDEVWNNLSSDGHYRPNQMNRGVLGTFGLATMSKFDTLQLRWPSKFHREHMQVAVIFGRVAGYTKSEKSSRTSIGHLDERLCMLDLQLKEFWAGLSEEARTEYVPRLHDGKVTSLELRILAGSACLHILYHTTVILLHRPELTLQDFVWPTRTSFDVCTYAANRVAIIMERLLATEPTLRYFSAALTFPVFEAGMVHLMNALVSSLIPASPTVDANAVPATSPSSDLLKSSRRSVAILIKALDALRRFWASADAYYESMVRVAVANGIIEV</sequence>
<evidence type="ECO:0000256" key="2">
    <source>
        <dbReference type="ARBA" id="ARBA00022723"/>
    </source>
</evidence>
<dbReference type="STRING" id="1344416.A0A139AYQ2"/>
<comment type="subcellular location">
    <subcellularLocation>
        <location evidence="1">Nucleus</location>
    </subcellularLocation>
</comment>
<dbReference type="InterPro" id="IPR007219">
    <property type="entry name" value="XnlR_reg_dom"/>
</dbReference>
<feature type="domain" description="Zn(2)-C6 fungal-type" evidence="7">
    <location>
        <begin position="1"/>
        <end position="42"/>
    </location>
</feature>
<feature type="compositionally biased region" description="Polar residues" evidence="6">
    <location>
        <begin position="100"/>
        <end position="113"/>
    </location>
</feature>
<evidence type="ECO:0000256" key="3">
    <source>
        <dbReference type="ARBA" id="ARBA00023015"/>
    </source>
</evidence>
<dbReference type="SMART" id="SM00906">
    <property type="entry name" value="Fungal_trans"/>
    <property type="match status" value="1"/>
</dbReference>
<feature type="domain" description="Xylanolytic transcriptional activator regulatory" evidence="8">
    <location>
        <begin position="481"/>
        <end position="557"/>
    </location>
</feature>
<dbReference type="CDD" id="cd00067">
    <property type="entry name" value="GAL4"/>
    <property type="match status" value="1"/>
</dbReference>
<evidence type="ECO:0008006" key="11">
    <source>
        <dbReference type="Google" id="ProtNLM"/>
    </source>
</evidence>
<evidence type="ECO:0000256" key="4">
    <source>
        <dbReference type="ARBA" id="ARBA00023163"/>
    </source>
</evidence>
<feature type="compositionally biased region" description="Acidic residues" evidence="6">
    <location>
        <begin position="82"/>
        <end position="99"/>
    </location>
</feature>
<accession>A0A139AYQ2</accession>
<gene>
    <name evidence="9" type="ORF">M427DRAFT_280875</name>
</gene>
<name>A0A139AYQ2_GONPJ</name>
<organism evidence="9 10">
    <name type="scientific">Gonapodya prolifera (strain JEL478)</name>
    <name type="common">Monoblepharis prolifera</name>
    <dbReference type="NCBI Taxonomy" id="1344416"/>
    <lineage>
        <taxon>Eukaryota</taxon>
        <taxon>Fungi</taxon>
        <taxon>Fungi incertae sedis</taxon>
        <taxon>Chytridiomycota</taxon>
        <taxon>Chytridiomycota incertae sedis</taxon>
        <taxon>Monoblepharidomycetes</taxon>
        <taxon>Monoblepharidales</taxon>
        <taxon>Gonapodyaceae</taxon>
        <taxon>Gonapodya</taxon>
    </lineage>
</organism>
<keyword evidence="4" id="KW-0804">Transcription</keyword>
<evidence type="ECO:0000256" key="1">
    <source>
        <dbReference type="ARBA" id="ARBA00004123"/>
    </source>
</evidence>
<dbReference type="Pfam" id="PF00172">
    <property type="entry name" value="Zn_clus"/>
    <property type="match status" value="1"/>
</dbReference>
<reference evidence="9 10" key="1">
    <citation type="journal article" date="2015" name="Genome Biol. Evol.">
        <title>Phylogenomic analyses indicate that early fungi evolved digesting cell walls of algal ancestors of land plants.</title>
        <authorList>
            <person name="Chang Y."/>
            <person name="Wang S."/>
            <person name="Sekimoto S."/>
            <person name="Aerts A.L."/>
            <person name="Choi C."/>
            <person name="Clum A."/>
            <person name="LaButti K.M."/>
            <person name="Lindquist E.A."/>
            <person name="Yee Ngan C."/>
            <person name="Ohm R.A."/>
            <person name="Salamov A.A."/>
            <person name="Grigoriev I.V."/>
            <person name="Spatafora J.W."/>
            <person name="Berbee M.L."/>
        </authorList>
    </citation>
    <scope>NUCLEOTIDE SEQUENCE [LARGE SCALE GENOMIC DNA]</scope>
    <source>
        <strain evidence="9 10">JEL478</strain>
    </source>
</reference>
<dbReference type="SUPFAM" id="SSF57701">
    <property type="entry name" value="Zn2/Cys6 DNA-binding domain"/>
    <property type="match status" value="1"/>
</dbReference>
<dbReference type="InterPro" id="IPR001138">
    <property type="entry name" value="Zn2Cys6_DnaBD"/>
</dbReference>
<keyword evidence="2" id="KW-0479">Metal-binding</keyword>
<dbReference type="PANTHER" id="PTHR47338">
    <property type="entry name" value="ZN(II)2CYS6 TRANSCRIPTION FACTOR (EUROFUNG)-RELATED"/>
    <property type="match status" value="1"/>
</dbReference>
<dbReference type="InterPro" id="IPR036864">
    <property type="entry name" value="Zn2-C6_fun-type_DNA-bd_sf"/>
</dbReference>
<dbReference type="Pfam" id="PF04082">
    <property type="entry name" value="Fungal_trans"/>
    <property type="match status" value="1"/>
</dbReference>
<evidence type="ECO:0000256" key="6">
    <source>
        <dbReference type="SAM" id="MobiDB-lite"/>
    </source>
</evidence>
<dbReference type="SMART" id="SM00066">
    <property type="entry name" value="GAL4"/>
    <property type="match status" value="1"/>
</dbReference>
<keyword evidence="5" id="KW-0539">Nucleus</keyword>
<dbReference type="OMA" id="ADTTENM"/>
<keyword evidence="3" id="KW-0805">Transcription regulation</keyword>